<evidence type="ECO:0000256" key="12">
    <source>
        <dbReference type="SAM" id="MobiDB-lite"/>
    </source>
</evidence>
<feature type="transmembrane region" description="Helical" evidence="13">
    <location>
        <begin position="190"/>
        <end position="211"/>
    </location>
</feature>
<dbReference type="Gene3D" id="1.20.120.350">
    <property type="entry name" value="Voltage-gated potassium channels. Chain C"/>
    <property type="match status" value="1"/>
</dbReference>
<evidence type="ECO:0000313" key="16">
    <source>
        <dbReference type="Proteomes" id="UP001472866"/>
    </source>
</evidence>
<sequence>MEDFEEHQVPTPRDRVGSISAPFTMAQALRNRTAGFDSKWSMMLSREEFVFWEGVFRRKLAKALESGKFGQVFDICSVSISLFSVVIYVMQTYEHGGRPYWYRISELSYSLFFVAEFFIRWYAANMSVKFFLDWSSIIDLLTAIPFLLEGATHYYLNLSFFRLARILKSLRIMRLYKVVQHTDSEVQRQLFTIVFMVVSSVFTISGLLHLVENEWRMDIDESESPETPKEFHDALYLTVMTMSTVGYGDFHPTTMWGKVVVMFGIFFTIVMIPQQMNRLVGLLSLKSIYARSSYSSSDAHPHVVVCGSVTYRGIVDFLKEFLHEDHGNADMKVVILSPEHPSDEMLGILRSTTYKANLVYIEGSCLQNKDLKRCDLSKSKACFVLSNQYCADPDEEDSSNIIRALAVKRFARATQGDMQVILQIIRPENKLHFIASMQQSEIDQIVCINEIKMSMLGQNCLCPGFSTLIGNLIQSSDSVPPEDASSEPWQFEYCHGCGYEFYRTPLSTSFEGRTFTEIVDIIYTKFECVTFAVEVLDKEGKRKIAVAPLDLIVGSKAKAYVLAPDSEVAAMISTYYDKDAHTRTKKKTEGDHADDYQKHMEKMRKLRRASVMSGESMHRMMSKKEQDKRRGSNLWRKVQVFLTNNDDNAATLTEVSAPGAGAEVINEEAEEEGRENASSRLKQFKLKTSLKKTVKNKLFEALKVTKSYHMQASRTVKEATIKDASSFHNHIVICGPRNSTPSGLFHLLAPLRRIHLSKIKPIVLMMPVVPDKKAWEKVSHLKEVYYLEGSPHQYSDLMKANVGTAAVTVILTATYNLSKNEGDLVSLIDADSIFSYQHIKRISEDNVLAVELVSAPNMAFLEPKLEWTSSEFYMSPCFASGTAYTASLLDTLVCQTYYNRDLLTIIRVLVCGGGALDEITTSDNKKRKQGFISQIRAPEETWGYRYIDFFKYLLYNHQMICLGLYRAPLASSNITSYVYTNPTADSEIGPGDRAFVICSREPSEALRGTNTDKLNHSVTKKRTYTAPNNKPGGPRESVFGNLKNDLNTVVEEEEELQEIESGFAGKGIKSKRGSVHQLREEFNSLKEDIALLRSEMKNIFKAPTAVERSTPAPAPPAAPQPEAPEEEEEEEEEE</sequence>
<name>A0AAX4PGK2_9CHLO</name>
<evidence type="ECO:0000256" key="5">
    <source>
        <dbReference type="ARBA" id="ARBA00022826"/>
    </source>
</evidence>
<evidence type="ECO:0000256" key="3">
    <source>
        <dbReference type="ARBA" id="ARBA00022538"/>
    </source>
</evidence>
<dbReference type="InterPro" id="IPR005821">
    <property type="entry name" value="Ion_trans_dom"/>
</dbReference>
<dbReference type="Pfam" id="PF00520">
    <property type="entry name" value="Ion_trans"/>
    <property type="match status" value="1"/>
</dbReference>
<feature type="transmembrane region" description="Helical" evidence="13">
    <location>
        <begin position="131"/>
        <end position="148"/>
    </location>
</feature>
<dbReference type="InterPro" id="IPR003148">
    <property type="entry name" value="RCK_N"/>
</dbReference>
<keyword evidence="4 13" id="KW-0812">Transmembrane</keyword>
<dbReference type="PROSITE" id="PS51201">
    <property type="entry name" value="RCK_N"/>
    <property type="match status" value="1"/>
</dbReference>
<evidence type="ECO:0000256" key="13">
    <source>
        <dbReference type="SAM" id="Phobius"/>
    </source>
</evidence>
<evidence type="ECO:0000259" key="14">
    <source>
        <dbReference type="PROSITE" id="PS51201"/>
    </source>
</evidence>
<dbReference type="GO" id="GO:0005267">
    <property type="term" value="F:potassium channel activity"/>
    <property type="evidence" value="ECO:0007669"/>
    <property type="project" value="UniProtKB-KW"/>
</dbReference>
<accession>A0AAX4PGK2</accession>
<dbReference type="InterPro" id="IPR027359">
    <property type="entry name" value="Volt_channel_dom_sf"/>
</dbReference>
<feature type="region of interest" description="Disordered" evidence="12">
    <location>
        <begin position="1102"/>
        <end position="1134"/>
    </location>
</feature>
<dbReference type="PRINTS" id="PR00169">
    <property type="entry name" value="KCHANNEL"/>
</dbReference>
<evidence type="ECO:0000256" key="8">
    <source>
        <dbReference type="ARBA" id="ARBA00023065"/>
    </source>
</evidence>
<protein>
    <submittedName>
        <fullName evidence="15">Calcium-activated potassium channel protein</fullName>
    </submittedName>
</protein>
<feature type="transmembrane region" description="Helical" evidence="13">
    <location>
        <begin position="255"/>
        <end position="272"/>
    </location>
</feature>
<dbReference type="SUPFAM" id="SSF81324">
    <property type="entry name" value="Voltage-gated potassium channels"/>
    <property type="match status" value="1"/>
</dbReference>
<feature type="compositionally biased region" description="Acidic residues" evidence="12">
    <location>
        <begin position="1123"/>
        <end position="1134"/>
    </location>
</feature>
<keyword evidence="8" id="KW-0406">Ion transport</keyword>
<feature type="region of interest" description="Disordered" evidence="12">
    <location>
        <begin position="607"/>
        <end position="629"/>
    </location>
</feature>
<dbReference type="GO" id="GO:0016020">
    <property type="term" value="C:membrane"/>
    <property type="evidence" value="ECO:0007669"/>
    <property type="project" value="UniProtKB-SubCell"/>
</dbReference>
<dbReference type="Pfam" id="PF03493">
    <property type="entry name" value="BK_channel_a"/>
    <property type="match status" value="1"/>
</dbReference>
<dbReference type="EMBL" id="CP151511">
    <property type="protein sequence ID" value="WZN65068.1"/>
    <property type="molecule type" value="Genomic_DNA"/>
</dbReference>
<keyword evidence="2" id="KW-0813">Transport</keyword>
<evidence type="ECO:0000256" key="6">
    <source>
        <dbReference type="ARBA" id="ARBA00022958"/>
    </source>
</evidence>
<evidence type="ECO:0000256" key="2">
    <source>
        <dbReference type="ARBA" id="ARBA00022448"/>
    </source>
</evidence>
<evidence type="ECO:0000256" key="9">
    <source>
        <dbReference type="ARBA" id="ARBA00023136"/>
    </source>
</evidence>
<feature type="coiled-coil region" evidence="11">
    <location>
        <begin position="1068"/>
        <end position="1095"/>
    </location>
</feature>
<dbReference type="PRINTS" id="PR01449">
    <property type="entry name" value="BKCHANNELA"/>
</dbReference>
<keyword evidence="7 13" id="KW-1133">Transmembrane helix</keyword>
<keyword evidence="5" id="KW-0631">Potassium channel</keyword>
<feature type="transmembrane region" description="Helical" evidence="13">
    <location>
        <begin position="100"/>
        <end position="119"/>
    </location>
</feature>
<evidence type="ECO:0000256" key="1">
    <source>
        <dbReference type="ARBA" id="ARBA00004141"/>
    </source>
</evidence>
<dbReference type="InterPro" id="IPR003929">
    <property type="entry name" value="K_chnl_BK_asu"/>
</dbReference>
<evidence type="ECO:0000256" key="4">
    <source>
        <dbReference type="ARBA" id="ARBA00022692"/>
    </source>
</evidence>
<comment type="subcellular location">
    <subcellularLocation>
        <location evidence="1">Membrane</location>
        <topology evidence="1">Multi-pass membrane protein</topology>
    </subcellularLocation>
</comment>
<gene>
    <name evidence="15" type="ORF">HKI87_11g66250</name>
</gene>
<dbReference type="PANTHER" id="PTHR10027">
    <property type="entry name" value="CALCIUM-ACTIVATED POTASSIUM CHANNEL ALPHA CHAIN"/>
    <property type="match status" value="1"/>
</dbReference>
<dbReference type="AlphaFoldDB" id="A0AAX4PGK2"/>
<dbReference type="Pfam" id="PF22614">
    <property type="entry name" value="Slo-like_RCK"/>
    <property type="match status" value="2"/>
</dbReference>
<reference evidence="15 16" key="1">
    <citation type="submission" date="2024-03" db="EMBL/GenBank/DDBJ databases">
        <title>Complete genome sequence of the green alga Chloropicon roscoffensis RCC1871.</title>
        <authorList>
            <person name="Lemieux C."/>
            <person name="Pombert J.-F."/>
            <person name="Otis C."/>
            <person name="Turmel M."/>
        </authorList>
    </citation>
    <scope>NUCLEOTIDE SEQUENCE [LARGE SCALE GENOMIC DNA]</scope>
    <source>
        <strain evidence="15 16">RCC1871</strain>
    </source>
</reference>
<dbReference type="Proteomes" id="UP001472866">
    <property type="component" value="Chromosome 11"/>
</dbReference>
<evidence type="ECO:0000256" key="10">
    <source>
        <dbReference type="ARBA" id="ARBA00023303"/>
    </source>
</evidence>
<evidence type="ECO:0000256" key="7">
    <source>
        <dbReference type="ARBA" id="ARBA00022989"/>
    </source>
</evidence>
<feature type="compositionally biased region" description="Basic and acidic residues" evidence="12">
    <location>
        <begin position="616"/>
        <end position="629"/>
    </location>
</feature>
<keyword evidence="6" id="KW-0630">Potassium</keyword>
<feature type="domain" description="RCK N-terminal" evidence="14">
    <location>
        <begin position="300"/>
        <end position="446"/>
    </location>
</feature>
<evidence type="ECO:0000256" key="11">
    <source>
        <dbReference type="SAM" id="Coils"/>
    </source>
</evidence>
<keyword evidence="10 15" id="KW-0407">Ion channel</keyword>
<dbReference type="InterPro" id="IPR047871">
    <property type="entry name" value="K_chnl_Slo-like"/>
</dbReference>
<organism evidence="15 16">
    <name type="scientific">Chloropicon roscoffensis</name>
    <dbReference type="NCBI Taxonomy" id="1461544"/>
    <lineage>
        <taxon>Eukaryota</taxon>
        <taxon>Viridiplantae</taxon>
        <taxon>Chlorophyta</taxon>
        <taxon>Chloropicophyceae</taxon>
        <taxon>Chloropicales</taxon>
        <taxon>Chloropicaceae</taxon>
        <taxon>Chloropicon</taxon>
    </lineage>
</organism>
<feature type="compositionally biased region" description="Pro residues" evidence="12">
    <location>
        <begin position="1112"/>
        <end position="1122"/>
    </location>
</feature>
<dbReference type="Gene3D" id="3.40.50.720">
    <property type="entry name" value="NAD(P)-binding Rossmann-like Domain"/>
    <property type="match status" value="2"/>
</dbReference>
<keyword evidence="11" id="KW-0175">Coiled coil</keyword>
<keyword evidence="16" id="KW-1185">Reference proteome</keyword>
<dbReference type="PANTHER" id="PTHR10027:SF10">
    <property type="entry name" value="SLOWPOKE 2, ISOFORM D"/>
    <property type="match status" value="1"/>
</dbReference>
<keyword evidence="3" id="KW-0633">Potassium transport</keyword>
<feature type="transmembrane region" description="Helical" evidence="13">
    <location>
        <begin position="69"/>
        <end position="88"/>
    </location>
</feature>
<proteinExistence type="predicted"/>
<dbReference type="Gene3D" id="1.10.287.70">
    <property type="match status" value="1"/>
</dbReference>
<keyword evidence="9 13" id="KW-0472">Membrane</keyword>
<evidence type="ECO:0000313" key="15">
    <source>
        <dbReference type="EMBL" id="WZN65068.1"/>
    </source>
</evidence>